<evidence type="ECO:0000256" key="1">
    <source>
        <dbReference type="ARBA" id="ARBA00022679"/>
    </source>
</evidence>
<dbReference type="UniPathway" id="UPA00148">
    <property type="reaction ID" value="UER00233"/>
</dbReference>
<comment type="catalytic activity">
    <reaction evidence="4">
        <text>2 cob(II)alamin + reduced [electron-transfer flavoprotein] + 2 ATP = 2 adenosylcob(III)alamin + 2 triphosphate + oxidized [electron-transfer flavoprotein] + 3 H(+)</text>
        <dbReference type="Rhea" id="RHEA:28671"/>
        <dbReference type="Rhea" id="RHEA-COMP:10685"/>
        <dbReference type="Rhea" id="RHEA-COMP:10686"/>
        <dbReference type="ChEBI" id="CHEBI:15378"/>
        <dbReference type="ChEBI" id="CHEBI:16304"/>
        <dbReference type="ChEBI" id="CHEBI:18036"/>
        <dbReference type="ChEBI" id="CHEBI:18408"/>
        <dbReference type="ChEBI" id="CHEBI:30616"/>
        <dbReference type="ChEBI" id="CHEBI:57692"/>
        <dbReference type="ChEBI" id="CHEBI:58307"/>
        <dbReference type="EC" id="2.5.1.17"/>
    </reaction>
</comment>
<evidence type="ECO:0000256" key="3">
    <source>
        <dbReference type="ARBA" id="ARBA00022840"/>
    </source>
</evidence>
<dbReference type="Gene3D" id="1.20.1200.10">
    <property type="entry name" value="Cobalamin adenosyltransferase-like"/>
    <property type="match status" value="1"/>
</dbReference>
<keyword evidence="4" id="KW-0169">Cobalamin biosynthesis</keyword>
<keyword evidence="1 4" id="KW-0808">Transferase</keyword>
<feature type="domain" description="Cobalamin adenosyltransferase-like" evidence="5">
    <location>
        <begin position="5"/>
        <end position="175"/>
    </location>
</feature>
<dbReference type="EMBL" id="MEVD01000006">
    <property type="protein sequence ID" value="OGC54033.1"/>
    <property type="molecule type" value="Genomic_DNA"/>
</dbReference>
<accession>A0A1F4VBF6</accession>
<evidence type="ECO:0000313" key="7">
    <source>
        <dbReference type="Proteomes" id="UP000178127"/>
    </source>
</evidence>
<name>A0A1F4VBF6_UNCKA</name>
<comment type="caution">
    <text evidence="6">The sequence shown here is derived from an EMBL/GenBank/DDBJ whole genome shotgun (WGS) entry which is preliminary data.</text>
</comment>
<dbReference type="PANTHER" id="PTHR12213">
    <property type="entry name" value="CORRINOID ADENOSYLTRANSFERASE"/>
    <property type="match status" value="1"/>
</dbReference>
<reference evidence="6 7" key="1">
    <citation type="journal article" date="2016" name="Nat. Commun.">
        <title>Thousands of microbial genomes shed light on interconnected biogeochemical processes in an aquifer system.</title>
        <authorList>
            <person name="Anantharaman K."/>
            <person name="Brown C.T."/>
            <person name="Hug L.A."/>
            <person name="Sharon I."/>
            <person name="Castelle C.J."/>
            <person name="Probst A.J."/>
            <person name="Thomas B.C."/>
            <person name="Singh A."/>
            <person name="Wilkins M.J."/>
            <person name="Karaoz U."/>
            <person name="Brodie E.L."/>
            <person name="Williams K.H."/>
            <person name="Hubbard S.S."/>
            <person name="Banfield J.F."/>
        </authorList>
    </citation>
    <scope>NUCLEOTIDE SEQUENCE [LARGE SCALE GENOMIC DNA]</scope>
</reference>
<keyword evidence="3 4" id="KW-0067">ATP-binding</keyword>
<evidence type="ECO:0000313" key="6">
    <source>
        <dbReference type="EMBL" id="OGC54033.1"/>
    </source>
</evidence>
<dbReference type="AlphaFoldDB" id="A0A1F4VBF6"/>
<organism evidence="6 7">
    <name type="scientific">candidate division WWE3 bacterium RIFCSPHIGHO2_02_FULL_38_14</name>
    <dbReference type="NCBI Taxonomy" id="1802620"/>
    <lineage>
        <taxon>Bacteria</taxon>
        <taxon>Katanobacteria</taxon>
    </lineage>
</organism>
<comment type="similarity">
    <text evidence="4">Belongs to the Cob(I)alamin adenosyltransferase family.</text>
</comment>
<evidence type="ECO:0000256" key="2">
    <source>
        <dbReference type="ARBA" id="ARBA00022741"/>
    </source>
</evidence>
<keyword evidence="2 4" id="KW-0547">Nucleotide-binding</keyword>
<evidence type="ECO:0000256" key="4">
    <source>
        <dbReference type="RuleBase" id="RU366026"/>
    </source>
</evidence>
<dbReference type="GO" id="GO:0008817">
    <property type="term" value="F:corrinoid adenosyltransferase activity"/>
    <property type="evidence" value="ECO:0007669"/>
    <property type="project" value="UniProtKB-UniRule"/>
</dbReference>
<protein>
    <recommendedName>
        <fullName evidence="4">Corrinoid adenosyltransferase</fullName>
        <ecNumber evidence="4">2.5.1.17</ecNumber>
    </recommendedName>
    <alternativeName>
        <fullName evidence="4">Cob(II)alamin adenosyltransferase</fullName>
    </alternativeName>
    <alternativeName>
        <fullName evidence="4">Cob(II)yrinic acid a,c-diamide adenosyltransferase</fullName>
    </alternativeName>
    <alternativeName>
        <fullName evidence="4">Cobinamide/cobalamin adenosyltransferase</fullName>
    </alternativeName>
</protein>
<dbReference type="SUPFAM" id="SSF89028">
    <property type="entry name" value="Cobalamin adenosyltransferase-like"/>
    <property type="match status" value="1"/>
</dbReference>
<dbReference type="EC" id="2.5.1.17" evidence="4"/>
<dbReference type="PANTHER" id="PTHR12213:SF0">
    <property type="entry name" value="CORRINOID ADENOSYLTRANSFERASE MMAB"/>
    <property type="match status" value="1"/>
</dbReference>
<dbReference type="GO" id="GO:0009236">
    <property type="term" value="P:cobalamin biosynthetic process"/>
    <property type="evidence" value="ECO:0007669"/>
    <property type="project" value="UniProtKB-UniRule"/>
</dbReference>
<dbReference type="STRING" id="1802620.A3D91_04720"/>
<dbReference type="InterPro" id="IPR016030">
    <property type="entry name" value="CblAdoTrfase-like"/>
</dbReference>
<dbReference type="NCBIfam" id="TIGR00636">
    <property type="entry name" value="PduO_Nterm"/>
    <property type="match status" value="1"/>
</dbReference>
<dbReference type="InterPro" id="IPR036451">
    <property type="entry name" value="CblAdoTrfase-like_sf"/>
</dbReference>
<dbReference type="GO" id="GO:0005524">
    <property type="term" value="F:ATP binding"/>
    <property type="evidence" value="ECO:0007669"/>
    <property type="project" value="UniProtKB-UniRule"/>
</dbReference>
<gene>
    <name evidence="6" type="ORF">A3D91_04720</name>
</gene>
<dbReference type="InterPro" id="IPR029499">
    <property type="entry name" value="PduO-typ"/>
</dbReference>
<comment type="catalytic activity">
    <reaction evidence="4">
        <text>2 cob(II)yrinate a,c diamide + reduced [electron-transfer flavoprotein] + 2 ATP = 2 adenosylcob(III)yrinate a,c-diamide + 2 triphosphate + oxidized [electron-transfer flavoprotein] + 3 H(+)</text>
        <dbReference type="Rhea" id="RHEA:11528"/>
        <dbReference type="Rhea" id="RHEA-COMP:10685"/>
        <dbReference type="Rhea" id="RHEA-COMP:10686"/>
        <dbReference type="ChEBI" id="CHEBI:15378"/>
        <dbReference type="ChEBI" id="CHEBI:18036"/>
        <dbReference type="ChEBI" id="CHEBI:30616"/>
        <dbReference type="ChEBI" id="CHEBI:57692"/>
        <dbReference type="ChEBI" id="CHEBI:58307"/>
        <dbReference type="ChEBI" id="CHEBI:58503"/>
        <dbReference type="ChEBI" id="CHEBI:58537"/>
        <dbReference type="EC" id="2.5.1.17"/>
    </reaction>
</comment>
<dbReference type="Pfam" id="PF01923">
    <property type="entry name" value="Cob_adeno_trans"/>
    <property type="match status" value="1"/>
</dbReference>
<sequence length="188" mass="21745">MGAKIYTKTGDNGETSLLFGGRFFKSENIFEILGNLDELNSILGLTYSRGVPHFSDKSIKDIVIKIQRELFNLGALIASSKKKEKIKEIKYYNEKVKELESFIDDFNGKLPELKNFILPSGDVMAIYFHIARAVCRRTERSLVREIKIRKMNELTPVIKYLNRLSDLLFVLARYINKSAKIEETIWMK</sequence>
<dbReference type="Proteomes" id="UP000178127">
    <property type="component" value="Unassembled WGS sequence"/>
</dbReference>
<proteinExistence type="inferred from homology"/>
<comment type="pathway">
    <text evidence="4">Cofactor biosynthesis; adenosylcobalamin biosynthesis; adenosylcobalamin from cob(II)yrinate a,c-diamide: step 2/7.</text>
</comment>
<evidence type="ECO:0000259" key="5">
    <source>
        <dbReference type="Pfam" id="PF01923"/>
    </source>
</evidence>